<proteinExistence type="predicted"/>
<protein>
    <submittedName>
        <fullName evidence="2">Uncharacterized protein</fullName>
    </submittedName>
</protein>
<keyword evidence="1" id="KW-1133">Transmembrane helix</keyword>
<dbReference type="AlphaFoldDB" id="A0A6M3IR41"/>
<evidence type="ECO:0000313" key="2">
    <source>
        <dbReference type="EMBL" id="QJA60129.1"/>
    </source>
</evidence>
<sequence length="65" mass="7334">MSILDTNTPLKIKHIVIVVLLAGMIYFGYTMYRQVKINTANIQTIASFLQQSQQAKVEPKPAPKE</sequence>
<accession>A0A6M3IR41</accession>
<keyword evidence="1" id="KW-0812">Transmembrane</keyword>
<gene>
    <name evidence="2" type="ORF">MM415B01181_0002</name>
</gene>
<keyword evidence="1" id="KW-0472">Membrane</keyword>
<feature type="transmembrane region" description="Helical" evidence="1">
    <location>
        <begin position="12"/>
        <end position="32"/>
    </location>
</feature>
<dbReference type="EMBL" id="MT141397">
    <property type="protein sequence ID" value="QJA60129.1"/>
    <property type="molecule type" value="Genomic_DNA"/>
</dbReference>
<name>A0A6M3IR41_9ZZZZ</name>
<reference evidence="2" key="1">
    <citation type="submission" date="2020-03" db="EMBL/GenBank/DDBJ databases">
        <title>The deep terrestrial virosphere.</title>
        <authorList>
            <person name="Holmfeldt K."/>
            <person name="Nilsson E."/>
            <person name="Simone D."/>
            <person name="Lopez-Fernandez M."/>
            <person name="Wu X."/>
            <person name="de Brujin I."/>
            <person name="Lundin D."/>
            <person name="Andersson A."/>
            <person name="Bertilsson S."/>
            <person name="Dopson M."/>
        </authorList>
    </citation>
    <scope>NUCLEOTIDE SEQUENCE</scope>
    <source>
        <strain evidence="2">MM415B01181</strain>
    </source>
</reference>
<evidence type="ECO:0000256" key="1">
    <source>
        <dbReference type="SAM" id="Phobius"/>
    </source>
</evidence>
<organism evidence="2">
    <name type="scientific">viral metagenome</name>
    <dbReference type="NCBI Taxonomy" id="1070528"/>
    <lineage>
        <taxon>unclassified sequences</taxon>
        <taxon>metagenomes</taxon>
        <taxon>organismal metagenomes</taxon>
    </lineage>
</organism>